<evidence type="ECO:0000313" key="2">
    <source>
        <dbReference type="Proteomes" id="UP001153332"/>
    </source>
</evidence>
<organism evidence="1 2">
    <name type="scientific">Lasiodiplodia mahajangana</name>
    <dbReference type="NCBI Taxonomy" id="1108764"/>
    <lineage>
        <taxon>Eukaryota</taxon>
        <taxon>Fungi</taxon>
        <taxon>Dikarya</taxon>
        <taxon>Ascomycota</taxon>
        <taxon>Pezizomycotina</taxon>
        <taxon>Dothideomycetes</taxon>
        <taxon>Dothideomycetes incertae sedis</taxon>
        <taxon>Botryosphaeriales</taxon>
        <taxon>Botryosphaeriaceae</taxon>
        <taxon>Lasiodiplodia</taxon>
    </lineage>
</organism>
<comment type="caution">
    <text evidence="1">The sequence shown here is derived from an EMBL/GenBank/DDBJ whole genome shotgun (WGS) entry which is preliminary data.</text>
</comment>
<reference evidence="1" key="1">
    <citation type="submission" date="2022-12" db="EMBL/GenBank/DDBJ databases">
        <title>Genome Sequence of Lasiodiplodia mahajangana.</title>
        <authorList>
            <person name="Buettner E."/>
        </authorList>
    </citation>
    <scope>NUCLEOTIDE SEQUENCE</scope>
    <source>
        <strain evidence="1">VT137</strain>
    </source>
</reference>
<protein>
    <submittedName>
        <fullName evidence="1">Uncharacterized protein</fullName>
    </submittedName>
</protein>
<evidence type="ECO:0000313" key="1">
    <source>
        <dbReference type="EMBL" id="KAJ8124744.1"/>
    </source>
</evidence>
<dbReference type="EMBL" id="JAPUUL010002803">
    <property type="protein sequence ID" value="KAJ8124744.1"/>
    <property type="molecule type" value="Genomic_DNA"/>
</dbReference>
<gene>
    <name evidence="1" type="ORF">O1611_g8895</name>
</gene>
<dbReference type="Proteomes" id="UP001153332">
    <property type="component" value="Unassembled WGS sequence"/>
</dbReference>
<proteinExistence type="predicted"/>
<keyword evidence="2" id="KW-1185">Reference proteome</keyword>
<accession>A0ACC2JB68</accession>
<name>A0ACC2JB68_9PEZI</name>
<sequence length="135" mass="14909">MTKASKTDVHDLSRDGDGGLIWEQDPAKHRKVAKQMAPAFSAKATRAKDPTVQKYIDLLVEGMKGISNEPCGVSLLTWIRWLAMDIAAGMAHHHDVNCMRNGEPGPPHARPEESILTRHSATRKGFGLSQYHSQL</sequence>